<sequence>MPENIPKSTTWTLKVKNPEHNHDATENIMVHPAFRKLNEQETSQIAQISESLLMPKKIKAQLFSQRESDWPVIPQDIYNQVKKINNDKLKGRIPIDSLIKTLKEEKFVWSSAKDTEGHINSFFFNQPLSIKLLYGFPNVILMDCTYKTNK</sequence>
<proteinExistence type="predicted"/>
<accession>A0A9Q3PPF8</accession>
<keyword evidence="2" id="KW-1185">Reference proteome</keyword>
<gene>
    <name evidence="1" type="ORF">O181_109043</name>
</gene>
<evidence type="ECO:0000313" key="2">
    <source>
        <dbReference type="Proteomes" id="UP000765509"/>
    </source>
</evidence>
<dbReference type="PANTHER" id="PTHR31569:SF4">
    <property type="entry name" value="SWIM-TYPE DOMAIN-CONTAINING PROTEIN"/>
    <property type="match status" value="1"/>
</dbReference>
<reference evidence="1" key="1">
    <citation type="submission" date="2021-03" db="EMBL/GenBank/DDBJ databases">
        <title>Draft genome sequence of rust myrtle Austropuccinia psidii MF-1, a brazilian biotype.</title>
        <authorList>
            <person name="Quecine M.C."/>
            <person name="Pachon D.M.R."/>
            <person name="Bonatelli M.L."/>
            <person name="Correr F.H."/>
            <person name="Franceschini L.M."/>
            <person name="Leite T.F."/>
            <person name="Margarido G.R.A."/>
            <person name="Almeida C.A."/>
            <person name="Ferrarezi J.A."/>
            <person name="Labate C.A."/>
        </authorList>
    </citation>
    <scope>NUCLEOTIDE SEQUENCE</scope>
    <source>
        <strain evidence="1">MF-1</strain>
    </source>
</reference>
<dbReference type="InterPro" id="IPR052579">
    <property type="entry name" value="Zinc_finger_SWIM"/>
</dbReference>
<evidence type="ECO:0000313" key="1">
    <source>
        <dbReference type="EMBL" id="MBW0569328.1"/>
    </source>
</evidence>
<dbReference type="OrthoDB" id="3356549at2759"/>
<name>A0A9Q3PPF8_9BASI</name>
<organism evidence="1 2">
    <name type="scientific">Austropuccinia psidii MF-1</name>
    <dbReference type="NCBI Taxonomy" id="1389203"/>
    <lineage>
        <taxon>Eukaryota</taxon>
        <taxon>Fungi</taxon>
        <taxon>Dikarya</taxon>
        <taxon>Basidiomycota</taxon>
        <taxon>Pucciniomycotina</taxon>
        <taxon>Pucciniomycetes</taxon>
        <taxon>Pucciniales</taxon>
        <taxon>Sphaerophragmiaceae</taxon>
        <taxon>Austropuccinia</taxon>
    </lineage>
</organism>
<dbReference type="EMBL" id="AVOT02084169">
    <property type="protein sequence ID" value="MBW0569328.1"/>
    <property type="molecule type" value="Genomic_DNA"/>
</dbReference>
<dbReference type="AlphaFoldDB" id="A0A9Q3PPF8"/>
<dbReference type="PANTHER" id="PTHR31569">
    <property type="entry name" value="SWIM-TYPE DOMAIN-CONTAINING PROTEIN"/>
    <property type="match status" value="1"/>
</dbReference>
<comment type="caution">
    <text evidence="1">The sequence shown here is derived from an EMBL/GenBank/DDBJ whole genome shotgun (WGS) entry which is preliminary data.</text>
</comment>
<protein>
    <submittedName>
        <fullName evidence="1">Uncharacterized protein</fullName>
    </submittedName>
</protein>
<dbReference type="Proteomes" id="UP000765509">
    <property type="component" value="Unassembled WGS sequence"/>
</dbReference>